<reference evidence="1" key="1">
    <citation type="journal article" date="2021" name="Proc. Natl. Acad. Sci. U.S.A.">
        <title>A Catalog of Tens of Thousands of Viruses from Human Metagenomes Reveals Hidden Associations with Chronic Diseases.</title>
        <authorList>
            <person name="Tisza M.J."/>
            <person name="Buck C.B."/>
        </authorList>
    </citation>
    <scope>NUCLEOTIDE SEQUENCE</scope>
    <source>
        <strain evidence="1">CtbgC51</strain>
    </source>
</reference>
<accession>A0A8S5TFR2</accession>
<dbReference type="EMBL" id="BK032817">
    <property type="protein sequence ID" value="DAF61823.1"/>
    <property type="molecule type" value="Genomic_DNA"/>
</dbReference>
<sequence>MDGSYLKRVIDFFESCFEIPKFYYAERKRLIREEAIYDLMRQLVGMGVFQDEDDVRKEELMDYDVVLPKM</sequence>
<organism evidence="1">
    <name type="scientific">Siphoviridae sp. ctbgC51</name>
    <dbReference type="NCBI Taxonomy" id="2827901"/>
    <lineage>
        <taxon>Viruses</taxon>
        <taxon>Duplodnaviria</taxon>
        <taxon>Heunggongvirae</taxon>
        <taxon>Uroviricota</taxon>
        <taxon>Caudoviricetes</taxon>
    </lineage>
</organism>
<evidence type="ECO:0000313" key="1">
    <source>
        <dbReference type="EMBL" id="DAF61823.1"/>
    </source>
</evidence>
<proteinExistence type="predicted"/>
<protein>
    <submittedName>
        <fullName evidence="1">Uncharacterized protein</fullName>
    </submittedName>
</protein>
<name>A0A8S5TFR2_9CAUD</name>